<name>A8NCU7_COPC7</name>
<protein>
    <recommendedName>
        <fullName evidence="2">Domain of unknown function at the cortex 1 domain-containing protein</fullName>
    </recommendedName>
</protein>
<feature type="region of interest" description="Disordered" evidence="1">
    <location>
        <begin position="357"/>
        <end position="376"/>
    </location>
</feature>
<dbReference type="eggNOG" id="ENOG502RXNE">
    <property type="taxonomic scope" value="Eukaryota"/>
</dbReference>
<gene>
    <name evidence="3" type="ORF">CC1G_08581</name>
</gene>
<feature type="compositionally biased region" description="Polar residues" evidence="1">
    <location>
        <begin position="256"/>
        <end position="271"/>
    </location>
</feature>
<feature type="compositionally biased region" description="Low complexity" evidence="1">
    <location>
        <begin position="179"/>
        <end position="212"/>
    </location>
</feature>
<comment type="caution">
    <text evidence="3">The sequence shown here is derived from an EMBL/GenBank/DDBJ whole genome shotgun (WGS) entry which is preliminary data.</text>
</comment>
<evidence type="ECO:0000313" key="3">
    <source>
        <dbReference type="EMBL" id="EAU89174.1"/>
    </source>
</evidence>
<dbReference type="PANTHER" id="PTHR34826">
    <property type="entry name" value="UPF0590 PROTEIN C409.17C"/>
    <property type="match status" value="1"/>
</dbReference>
<dbReference type="OMA" id="DRQGITW"/>
<dbReference type="InParanoid" id="A8NCU7"/>
<accession>A8NCU7</accession>
<dbReference type="AlphaFoldDB" id="A8NCU7"/>
<sequence>MAKHRLRVLAGPSLEQMRPISVNDSHPHKISSDLFEGEVVANIKGFTNGEGEVIDSEYFEREDRQGVTWSIQVQGRFLVPYSADDILFGNTFDRPLKLPWGTGAVLRFMNYIDPTLEHDLQSPTKPWALSPLISTMPHFAHHRVRTDDGEEHEADRFPPKTSLTDNTSQLYLACNDTVSSSSEGSSGSASPSSSSGGLSPSPTASSASLSTPHSVRVEPPTSALSTGTGTAASGANGKLRTGLRKAFKSKSRRRQQLQNEMSFESASQRRTYFSSPEKRQKVVFGPLDVITTDFCYGFINFSPSLSLQLPGGLSFDLMRYWDGQPVRFVCCERRQPDSPDPWGRLFWCVSIEMVEEEGSVDGSNGTGPSPVDSDID</sequence>
<proteinExistence type="predicted"/>
<feature type="domain" description="Domain of unknown function at the cortex 1" evidence="2">
    <location>
        <begin position="5"/>
        <end position="354"/>
    </location>
</feature>
<dbReference type="OrthoDB" id="2119945at2759"/>
<dbReference type="GeneID" id="6009120"/>
<organism evidence="3 4">
    <name type="scientific">Coprinopsis cinerea (strain Okayama-7 / 130 / ATCC MYA-4618 / FGSC 9003)</name>
    <name type="common">Inky cap fungus</name>
    <name type="synonym">Hormographiella aspergillata</name>
    <dbReference type="NCBI Taxonomy" id="240176"/>
    <lineage>
        <taxon>Eukaryota</taxon>
        <taxon>Fungi</taxon>
        <taxon>Dikarya</taxon>
        <taxon>Basidiomycota</taxon>
        <taxon>Agaricomycotina</taxon>
        <taxon>Agaricomycetes</taxon>
        <taxon>Agaricomycetidae</taxon>
        <taxon>Agaricales</taxon>
        <taxon>Agaricineae</taxon>
        <taxon>Psathyrellaceae</taxon>
        <taxon>Coprinopsis</taxon>
    </lineage>
</organism>
<evidence type="ECO:0000256" key="1">
    <source>
        <dbReference type="SAM" id="MobiDB-lite"/>
    </source>
</evidence>
<evidence type="ECO:0000313" key="4">
    <source>
        <dbReference type="Proteomes" id="UP000001861"/>
    </source>
</evidence>
<dbReference type="Proteomes" id="UP000001861">
    <property type="component" value="Unassembled WGS sequence"/>
</dbReference>
<feature type="compositionally biased region" description="Basic residues" evidence="1">
    <location>
        <begin position="241"/>
        <end position="255"/>
    </location>
</feature>
<dbReference type="KEGG" id="cci:CC1G_08581"/>
<keyword evidence="4" id="KW-1185">Reference proteome</keyword>
<dbReference type="PANTHER" id="PTHR34826:SF2">
    <property type="entry name" value="UPF0590 PROTEIN C409.17C"/>
    <property type="match status" value="1"/>
</dbReference>
<evidence type="ECO:0000259" key="2">
    <source>
        <dbReference type="Pfam" id="PF08588"/>
    </source>
</evidence>
<dbReference type="EMBL" id="AACS02000009">
    <property type="protein sequence ID" value="EAU89174.1"/>
    <property type="molecule type" value="Genomic_DNA"/>
</dbReference>
<feature type="compositionally biased region" description="Polar residues" evidence="1">
    <location>
        <begin position="161"/>
        <end position="170"/>
    </location>
</feature>
<feature type="compositionally biased region" description="Low complexity" evidence="1">
    <location>
        <begin position="221"/>
        <end position="237"/>
    </location>
</feature>
<feature type="region of interest" description="Disordered" evidence="1">
    <location>
        <begin position="143"/>
        <end position="271"/>
    </location>
</feature>
<dbReference type="RefSeq" id="XP_001832631.1">
    <property type="nucleotide sequence ID" value="XM_001832579.2"/>
</dbReference>
<dbReference type="Pfam" id="PF08588">
    <property type="entry name" value="Duc1"/>
    <property type="match status" value="1"/>
</dbReference>
<dbReference type="InterPro" id="IPR013897">
    <property type="entry name" value="Duc1"/>
</dbReference>
<reference evidence="3 4" key="1">
    <citation type="journal article" date="2010" name="Proc. Natl. Acad. Sci. U.S.A.">
        <title>Insights into evolution of multicellular fungi from the assembled chromosomes of the mushroom Coprinopsis cinerea (Coprinus cinereus).</title>
        <authorList>
            <person name="Stajich J.E."/>
            <person name="Wilke S.K."/>
            <person name="Ahren D."/>
            <person name="Au C.H."/>
            <person name="Birren B.W."/>
            <person name="Borodovsky M."/>
            <person name="Burns C."/>
            <person name="Canback B."/>
            <person name="Casselton L.A."/>
            <person name="Cheng C.K."/>
            <person name="Deng J."/>
            <person name="Dietrich F.S."/>
            <person name="Fargo D.C."/>
            <person name="Farman M.L."/>
            <person name="Gathman A.C."/>
            <person name="Goldberg J."/>
            <person name="Guigo R."/>
            <person name="Hoegger P.J."/>
            <person name="Hooker J.B."/>
            <person name="Huggins A."/>
            <person name="James T.Y."/>
            <person name="Kamada T."/>
            <person name="Kilaru S."/>
            <person name="Kodira C."/>
            <person name="Kues U."/>
            <person name="Kupfer D."/>
            <person name="Kwan H.S."/>
            <person name="Lomsadze A."/>
            <person name="Li W."/>
            <person name="Lilly W.W."/>
            <person name="Ma L.J."/>
            <person name="Mackey A.J."/>
            <person name="Manning G."/>
            <person name="Martin F."/>
            <person name="Muraguchi H."/>
            <person name="Natvig D.O."/>
            <person name="Palmerini H."/>
            <person name="Ramesh M.A."/>
            <person name="Rehmeyer C.J."/>
            <person name="Roe B.A."/>
            <person name="Shenoy N."/>
            <person name="Stanke M."/>
            <person name="Ter-Hovhannisyan V."/>
            <person name="Tunlid A."/>
            <person name="Velagapudi R."/>
            <person name="Vision T.J."/>
            <person name="Zeng Q."/>
            <person name="Zolan M.E."/>
            <person name="Pukkila P.J."/>
        </authorList>
    </citation>
    <scope>NUCLEOTIDE SEQUENCE [LARGE SCALE GENOMIC DNA]</scope>
    <source>
        <strain evidence="4">Okayama-7 / 130 / ATCC MYA-4618 / FGSC 9003</strain>
    </source>
</reference>
<dbReference type="VEuPathDB" id="FungiDB:CC1G_08581"/>